<accession>A0A835XX20</accession>
<feature type="compositionally biased region" description="Polar residues" evidence="1">
    <location>
        <begin position="52"/>
        <end position="62"/>
    </location>
</feature>
<feature type="compositionally biased region" description="Gly residues" evidence="1">
    <location>
        <begin position="65"/>
        <end position="77"/>
    </location>
</feature>
<feature type="region of interest" description="Disordered" evidence="1">
    <location>
        <begin position="36"/>
        <end position="130"/>
    </location>
</feature>
<evidence type="ECO:0000313" key="2">
    <source>
        <dbReference type="EMBL" id="KAG2491793.1"/>
    </source>
</evidence>
<evidence type="ECO:0000313" key="3">
    <source>
        <dbReference type="Proteomes" id="UP000612055"/>
    </source>
</evidence>
<name>A0A835XX20_9CHLO</name>
<sequence>MPPLAARSQLDSLTLVAVGLAAAVAVALMLPLAAAQAAAEPQHIPRPDAQTVRGSNISNTAVDQAGGGSSDPGGPVGGRRLLRLWPRRLQQGPHGSRRATEQPAVQLKPPAPKPAPLRPEADRPSMPPYTTVPVVTLLRIGG</sequence>
<keyword evidence="3" id="KW-1185">Reference proteome</keyword>
<dbReference type="EMBL" id="JAEHOE010000050">
    <property type="protein sequence ID" value="KAG2491793.1"/>
    <property type="molecule type" value="Genomic_DNA"/>
</dbReference>
<reference evidence="2" key="1">
    <citation type="journal article" date="2020" name="bioRxiv">
        <title>Comparative genomics of Chlamydomonas.</title>
        <authorList>
            <person name="Craig R.J."/>
            <person name="Hasan A.R."/>
            <person name="Ness R.W."/>
            <person name="Keightley P.D."/>
        </authorList>
    </citation>
    <scope>NUCLEOTIDE SEQUENCE</scope>
    <source>
        <strain evidence="2">CCAP 11/70</strain>
    </source>
</reference>
<comment type="caution">
    <text evidence="2">The sequence shown here is derived from an EMBL/GenBank/DDBJ whole genome shotgun (WGS) entry which is preliminary data.</text>
</comment>
<evidence type="ECO:0000256" key="1">
    <source>
        <dbReference type="SAM" id="MobiDB-lite"/>
    </source>
</evidence>
<organism evidence="2 3">
    <name type="scientific">Edaphochlamys debaryana</name>
    <dbReference type="NCBI Taxonomy" id="47281"/>
    <lineage>
        <taxon>Eukaryota</taxon>
        <taxon>Viridiplantae</taxon>
        <taxon>Chlorophyta</taxon>
        <taxon>core chlorophytes</taxon>
        <taxon>Chlorophyceae</taxon>
        <taxon>CS clade</taxon>
        <taxon>Chlamydomonadales</taxon>
        <taxon>Chlamydomonadales incertae sedis</taxon>
        <taxon>Edaphochlamys</taxon>
    </lineage>
</organism>
<dbReference type="Proteomes" id="UP000612055">
    <property type="component" value="Unassembled WGS sequence"/>
</dbReference>
<gene>
    <name evidence="2" type="ORF">HYH03_009953</name>
</gene>
<protein>
    <submittedName>
        <fullName evidence="2">Uncharacterized protein</fullName>
    </submittedName>
</protein>
<dbReference type="AlphaFoldDB" id="A0A835XX20"/>
<proteinExistence type="predicted"/>